<feature type="compositionally biased region" description="Basic and acidic residues" evidence="1">
    <location>
        <begin position="692"/>
        <end position="703"/>
    </location>
</feature>
<dbReference type="EMBL" id="JACGWJ010000004">
    <property type="protein sequence ID" value="KAL0424510.1"/>
    <property type="molecule type" value="Genomic_DNA"/>
</dbReference>
<feature type="domain" description="FCP1 homology" evidence="2">
    <location>
        <begin position="1089"/>
        <end position="1271"/>
    </location>
</feature>
<feature type="compositionally biased region" description="Polar residues" evidence="1">
    <location>
        <begin position="43"/>
        <end position="54"/>
    </location>
</feature>
<reference evidence="3" key="2">
    <citation type="journal article" date="2024" name="Plant">
        <title>Genomic evolution and insights into agronomic trait innovations of Sesamum species.</title>
        <authorList>
            <person name="Miao H."/>
            <person name="Wang L."/>
            <person name="Qu L."/>
            <person name="Liu H."/>
            <person name="Sun Y."/>
            <person name="Le M."/>
            <person name="Wang Q."/>
            <person name="Wei S."/>
            <person name="Zheng Y."/>
            <person name="Lin W."/>
            <person name="Duan Y."/>
            <person name="Cao H."/>
            <person name="Xiong S."/>
            <person name="Wang X."/>
            <person name="Wei L."/>
            <person name="Li C."/>
            <person name="Ma Q."/>
            <person name="Ju M."/>
            <person name="Zhao R."/>
            <person name="Li G."/>
            <person name="Mu C."/>
            <person name="Tian Q."/>
            <person name="Mei H."/>
            <person name="Zhang T."/>
            <person name="Gao T."/>
            <person name="Zhang H."/>
        </authorList>
    </citation>
    <scope>NUCLEOTIDE SEQUENCE</scope>
    <source>
        <strain evidence="3">G02</strain>
    </source>
</reference>
<feature type="region of interest" description="Disordered" evidence="1">
    <location>
        <begin position="748"/>
        <end position="787"/>
    </location>
</feature>
<dbReference type="Gene3D" id="3.40.50.1000">
    <property type="entry name" value="HAD superfamily/HAD-like"/>
    <property type="match status" value="1"/>
</dbReference>
<feature type="region of interest" description="Disordered" evidence="1">
    <location>
        <begin position="145"/>
        <end position="182"/>
    </location>
</feature>
<evidence type="ECO:0000256" key="1">
    <source>
        <dbReference type="SAM" id="MobiDB-lite"/>
    </source>
</evidence>
<feature type="region of interest" description="Disordered" evidence="1">
    <location>
        <begin position="632"/>
        <end position="653"/>
    </location>
</feature>
<reference evidence="3" key="1">
    <citation type="submission" date="2020-06" db="EMBL/GenBank/DDBJ databases">
        <authorList>
            <person name="Li T."/>
            <person name="Hu X."/>
            <person name="Zhang T."/>
            <person name="Song X."/>
            <person name="Zhang H."/>
            <person name="Dai N."/>
            <person name="Sheng W."/>
            <person name="Hou X."/>
            <person name="Wei L."/>
        </authorList>
    </citation>
    <scope>NUCLEOTIDE SEQUENCE</scope>
    <source>
        <strain evidence="3">G02</strain>
        <tissue evidence="3">Leaf</tissue>
    </source>
</reference>
<dbReference type="InterPro" id="IPR036412">
    <property type="entry name" value="HAD-like_sf"/>
</dbReference>
<evidence type="ECO:0000259" key="2">
    <source>
        <dbReference type="PROSITE" id="PS50969"/>
    </source>
</evidence>
<protein>
    <recommendedName>
        <fullName evidence="2">FCP1 homology domain-containing protein</fullName>
    </recommendedName>
</protein>
<feature type="region of interest" description="Disordered" evidence="1">
    <location>
        <begin position="21"/>
        <end position="61"/>
    </location>
</feature>
<feature type="region of interest" description="Disordered" evidence="1">
    <location>
        <begin position="833"/>
        <end position="864"/>
    </location>
</feature>
<feature type="compositionally biased region" description="Polar residues" evidence="1">
    <location>
        <begin position="352"/>
        <end position="361"/>
    </location>
</feature>
<gene>
    <name evidence="3" type="ORF">Sradi_0985800</name>
</gene>
<feature type="region of interest" description="Disordered" evidence="1">
    <location>
        <begin position="317"/>
        <end position="361"/>
    </location>
</feature>
<dbReference type="PROSITE" id="PS50969">
    <property type="entry name" value="FCP1"/>
    <property type="match status" value="1"/>
</dbReference>
<dbReference type="InterPro" id="IPR004274">
    <property type="entry name" value="FCP1_dom"/>
</dbReference>
<dbReference type="SMART" id="SM00577">
    <property type="entry name" value="CPDc"/>
    <property type="match status" value="1"/>
</dbReference>
<feature type="compositionally biased region" description="Polar residues" evidence="1">
    <location>
        <begin position="524"/>
        <end position="533"/>
    </location>
</feature>
<accession>A0AAW2V445</accession>
<sequence>MDEILMQIPVRDSVKISRKWKSKQRLKEQAVEKNEAEIRDQMDNSLEASDNTSDFGMANSKSKMDLLETDLTVKPLDIGSAQNLSESRAMRNKEKRLRKKMKKAAIKAEVLIMEQRKMDAQSTEDLLQGNATGNVDEAQCINQSKMDTGSREHLLEENMTAKRKKKRKSVKKEKSQDEVQTVDQAKTNLLDIDLTLQPLGEKTKMEADSTQNLPEGNATGNVDKIQSINQSKLDTVSTEHPAEGNVTANRKRKRKTVKKAESQDEVQSVDQTKMNLLETDLTVQPLGENLKMEAGSMQNLSEQNATSNVDEVQSINQSKLDTGSTDYPAEGNVTAKRKKKKKSVNKAKSQDEVQSVDQTNLLETDLTAQPLGESPKMEVGSLQNLSEGIATGSVDEVQSINQSKLETGSTEHPAEGNVTAKRKKKKKSVNKAKSQDEVQSVEQTKMHLLETDLTAQPLGENLKMDAGSLQNLSEGNATGNVDKVQSINQSKLDNGSTEHPAEGNVTAKRKKKRKSVKKAKSQDEIQSVDQTKMNILETDLTVQPLGENPKMDAGSLQNLSEGNATGNVDEVQSINQSKLDTGSTEHEGNVTAKRKKKRKSVEKAKSQDEIQSVDQMEMNLLEGDLTVQPLGESPKIDSGATQNLSEGNETGNVDEVQSINQSKLDTGSIEHLVEGNVTAKRKKKRKSVKKAKSQDEVQSKDQTKMNLPETDLTIQALGENPKMDAGSLQNLSEGNATGNVDEVQSINQSKLDTGSTEHPVEGNVTAKRKKKRKSSEKAKSQDEVQSVGQIEMNLLETDLTVQPLGENPKMDAGSMQNLSEGNVTGNVDEVQSVNQSQLDTGSAEHPVGGNVTAKRKRKRKSVKMASSLDEVQSVDQTTMNLLKTELTVQSLAENTKMDAGSMQNLSEGNATSNVDEVQSINQSKLDTGSTEHLVEGNVTAKRKRKKKSVKKAKNKDEMQSVDQTKRNVGSIEGTVVVPDVVEVSCYEASSGLVVENLPSDRQMEFEGKFFPCESEHRSQPNNLAGQDGKFENQLTEVNYQVILDDNDERKRFTVGRSVLSARNIRATEQFSSCDVRDEKFLYPEMAPITSTRRKLLVLDLNGILADVVRPPPRNCTSDIKISKHSAVFRRPFCDDFLRFCFQNFDVGIWSSRYKIVIRRIVNFLLGDLKHKLLFCWDMSHCTRTRFKTLENRHKPMVFKELRKIWESDNPNLPWKKGDYNESNTLLLDDSPYKALLNPSHTGIFPNSYCYLNKNDNSLGPGGDLRVYLEGLVKSDSVQKYVEQHPFGQTPINESNLSWQFYSGVLSSMSDKLKDKRPIPDIVSVKT</sequence>
<organism evidence="3">
    <name type="scientific">Sesamum radiatum</name>
    <name type="common">Black benniseed</name>
    <dbReference type="NCBI Taxonomy" id="300843"/>
    <lineage>
        <taxon>Eukaryota</taxon>
        <taxon>Viridiplantae</taxon>
        <taxon>Streptophyta</taxon>
        <taxon>Embryophyta</taxon>
        <taxon>Tracheophyta</taxon>
        <taxon>Spermatophyta</taxon>
        <taxon>Magnoliopsida</taxon>
        <taxon>eudicotyledons</taxon>
        <taxon>Gunneridae</taxon>
        <taxon>Pentapetalae</taxon>
        <taxon>asterids</taxon>
        <taxon>lamiids</taxon>
        <taxon>Lamiales</taxon>
        <taxon>Pedaliaceae</taxon>
        <taxon>Sesamum</taxon>
    </lineage>
</organism>
<feature type="compositionally biased region" description="Basic residues" evidence="1">
    <location>
        <begin position="161"/>
        <end position="171"/>
    </location>
</feature>
<evidence type="ECO:0000313" key="3">
    <source>
        <dbReference type="EMBL" id="KAL0424510.1"/>
    </source>
</evidence>
<feature type="compositionally biased region" description="Basic residues" evidence="1">
    <location>
        <begin position="420"/>
        <end position="430"/>
    </location>
</feature>
<dbReference type="InterPro" id="IPR023214">
    <property type="entry name" value="HAD_sf"/>
</dbReference>
<feature type="compositionally biased region" description="Basic and acidic residues" evidence="1">
    <location>
        <begin position="148"/>
        <end position="160"/>
    </location>
</feature>
<feature type="compositionally biased region" description="Basic residues" evidence="1">
    <location>
        <begin position="507"/>
        <end position="519"/>
    </location>
</feature>
<dbReference type="Pfam" id="PF03031">
    <property type="entry name" value="NIF"/>
    <property type="match status" value="1"/>
</dbReference>
<feature type="compositionally biased region" description="Basic residues" evidence="1">
    <location>
        <begin position="335"/>
        <end position="345"/>
    </location>
</feature>
<feature type="compositionally biased region" description="Basic and acidic residues" evidence="1">
    <location>
        <begin position="25"/>
        <end position="42"/>
    </location>
</feature>
<feature type="region of interest" description="Disordered" evidence="1">
    <location>
        <begin position="941"/>
        <end position="963"/>
    </location>
</feature>
<dbReference type="FunFam" id="3.40.50.1000:FF:000257">
    <property type="entry name" value="Haloacid dehalogenase-like hydrolase (HAD) superfamily protein"/>
    <property type="match status" value="1"/>
</dbReference>
<feature type="compositionally biased region" description="Polar residues" evidence="1">
    <location>
        <begin position="639"/>
        <end position="653"/>
    </location>
</feature>
<proteinExistence type="predicted"/>
<dbReference type="InterPro" id="IPR050365">
    <property type="entry name" value="TIM50"/>
</dbReference>
<name>A0AAW2V445_SESRA</name>
<dbReference type="SUPFAM" id="SSF56784">
    <property type="entry name" value="HAD-like"/>
    <property type="match status" value="1"/>
</dbReference>
<feature type="region of interest" description="Disordered" evidence="1">
    <location>
        <begin position="232"/>
        <end position="270"/>
    </location>
</feature>
<feature type="region of interest" description="Disordered" evidence="1">
    <location>
        <begin position="490"/>
        <end position="613"/>
    </location>
</feature>
<feature type="region of interest" description="Disordered" evidence="1">
    <location>
        <begin position="402"/>
        <end position="441"/>
    </location>
</feature>
<feature type="compositionally biased region" description="Basic residues" evidence="1">
    <location>
        <begin position="679"/>
        <end position="691"/>
    </location>
</feature>
<feature type="compositionally biased region" description="Basic residues" evidence="1">
    <location>
        <begin position="941"/>
        <end position="953"/>
    </location>
</feature>
<feature type="compositionally biased region" description="Basic residues" evidence="1">
    <location>
        <begin position="853"/>
        <end position="862"/>
    </location>
</feature>
<dbReference type="PANTHER" id="PTHR12210">
    <property type="entry name" value="DULLARD PROTEIN PHOSPHATASE"/>
    <property type="match status" value="1"/>
</dbReference>
<feature type="region of interest" description="Disordered" evidence="1">
    <location>
        <begin position="675"/>
        <end position="709"/>
    </location>
</feature>
<comment type="caution">
    <text evidence="3">The sequence shown here is derived from an EMBL/GenBank/DDBJ whole genome shotgun (WGS) entry which is preliminary data.</text>
</comment>
<feature type="compositionally biased region" description="Polar residues" evidence="1">
    <location>
        <begin position="555"/>
        <end position="582"/>
    </location>
</feature>